<dbReference type="PANTHER" id="PTHR36837">
    <property type="entry name" value="POLY(3-HYDROXYALKANOATE) POLYMERASE SUBUNIT PHAC"/>
    <property type="match status" value="1"/>
</dbReference>
<dbReference type="Pfam" id="PF11339">
    <property type="entry name" value="DUF3141"/>
    <property type="match status" value="1"/>
</dbReference>
<name>A0A2N3I9P2_9BACT</name>
<dbReference type="InterPro" id="IPR024501">
    <property type="entry name" value="DUF3141"/>
</dbReference>
<gene>
    <name evidence="2" type="ORF">Rain11_2189</name>
</gene>
<evidence type="ECO:0008006" key="4">
    <source>
        <dbReference type="Google" id="ProtNLM"/>
    </source>
</evidence>
<keyword evidence="3" id="KW-1185">Reference proteome</keyword>
<reference evidence="2 3" key="1">
    <citation type="submission" date="2017-06" db="EMBL/GenBank/DDBJ databases">
        <title>Raineya orbicola gen. nov., sp. nov. a slightly thermophilic bacterium of the phylum Bacteroidetes and the description of Raineyaceae fam. nov.</title>
        <authorList>
            <person name="Albuquerque L."/>
            <person name="Polonia A.R.M."/>
            <person name="Barroso C."/>
            <person name="Froufe H.J.C."/>
            <person name="Lage O."/>
            <person name="Lobo-Da-Cunha A."/>
            <person name="Egas C."/>
            <person name="Da Costa M.S."/>
        </authorList>
    </citation>
    <scope>NUCLEOTIDE SEQUENCE [LARGE SCALE GENOMIC DNA]</scope>
    <source>
        <strain evidence="2 3">SPSPC-11</strain>
    </source>
</reference>
<dbReference type="InterPro" id="IPR029058">
    <property type="entry name" value="AB_hydrolase_fold"/>
</dbReference>
<proteinExistence type="predicted"/>
<dbReference type="InterPro" id="IPR051321">
    <property type="entry name" value="PHA/PHB_synthase"/>
</dbReference>
<dbReference type="OrthoDB" id="9767934at2"/>
<dbReference type="Proteomes" id="UP000233387">
    <property type="component" value="Unassembled WGS sequence"/>
</dbReference>
<accession>A0A2N3I9P2</accession>
<evidence type="ECO:0000313" key="2">
    <source>
        <dbReference type="EMBL" id="PKQ67026.1"/>
    </source>
</evidence>
<dbReference type="Gene3D" id="3.40.50.1820">
    <property type="entry name" value="alpha/beta hydrolase"/>
    <property type="match status" value="1"/>
</dbReference>
<evidence type="ECO:0000313" key="3">
    <source>
        <dbReference type="Proteomes" id="UP000233387"/>
    </source>
</evidence>
<comment type="caution">
    <text evidence="2">The sequence shown here is derived from an EMBL/GenBank/DDBJ whole genome shotgun (WGS) entry which is preliminary data.</text>
</comment>
<sequence>MATAKTKNTTSKEKEILVNGNGNGNGKHENQWLSPFGNFMNSQWFEQWQETLKNPFGQKKEKQEIENPSVEWLTSQWTAWQNWWQELAKAVAEDSVEKAQKHIGDFLLNAELQKPLISAADSFLELSQHILDFKEFIDYATIALNKKPEWVTPNVVVGKLRCFDLRQFSPKIDKTKSATLVLPPFAGHYSTIADFSEKQSLVKHLMDYGVPNVYCLDYHSATKEMQYYNVDDYLAQLDVFVDDIGDHVNLIGLCQGGWFGAIYTARFPQKVRTLVVAGSPIDTKAGDGHLENTVDNASPTFFSNLVKMGQGVMDGKFMVQGFKNMNFMQHYFEKYQRLYKMVKGAQNDEAGLERYENFEIWYENTINLPGKWYEQVIDELFRNNHFVNEQFVALGRKVSPKDIKCPVYMLAGDKDDITLPEQVFDMEKYIGTPKEKQAKGLAQAGHIGLFMGRAVLSKNWKEIAEWMMKHQ</sequence>
<feature type="region of interest" description="Disordered" evidence="1">
    <location>
        <begin position="1"/>
        <end position="27"/>
    </location>
</feature>
<organism evidence="2 3">
    <name type="scientific">Raineya orbicola</name>
    <dbReference type="NCBI Taxonomy" id="2016530"/>
    <lineage>
        <taxon>Bacteria</taxon>
        <taxon>Pseudomonadati</taxon>
        <taxon>Bacteroidota</taxon>
        <taxon>Cytophagia</taxon>
        <taxon>Cytophagales</taxon>
        <taxon>Raineyaceae</taxon>
        <taxon>Raineya</taxon>
    </lineage>
</organism>
<dbReference type="RefSeq" id="WP_101359454.1">
    <property type="nucleotide sequence ID" value="NZ_NKXO01000039.1"/>
</dbReference>
<dbReference type="AlphaFoldDB" id="A0A2N3I9P2"/>
<protein>
    <recommendedName>
        <fullName evidence="4">Poly(3-hydroxyalkanoate) synthetase</fullName>
    </recommendedName>
</protein>
<dbReference type="PANTHER" id="PTHR36837:SF2">
    <property type="entry name" value="POLY(3-HYDROXYALKANOATE) POLYMERASE SUBUNIT PHAC"/>
    <property type="match status" value="1"/>
</dbReference>
<evidence type="ECO:0000256" key="1">
    <source>
        <dbReference type="SAM" id="MobiDB-lite"/>
    </source>
</evidence>
<dbReference type="EMBL" id="NKXO01000039">
    <property type="protein sequence ID" value="PKQ67026.1"/>
    <property type="molecule type" value="Genomic_DNA"/>
</dbReference>
<dbReference type="SUPFAM" id="SSF53474">
    <property type="entry name" value="alpha/beta-Hydrolases"/>
    <property type="match status" value="1"/>
</dbReference>